<evidence type="ECO:0000313" key="8">
    <source>
        <dbReference type="EMBL" id="EER17104.1"/>
    </source>
</evidence>
<evidence type="ECO:0000256" key="3">
    <source>
        <dbReference type="ARBA" id="ARBA00022692"/>
    </source>
</evidence>
<dbReference type="GO" id="GO:0006817">
    <property type="term" value="P:phosphate ion transport"/>
    <property type="evidence" value="ECO:0007669"/>
    <property type="project" value="TreeGrafter"/>
</dbReference>
<feature type="transmembrane region" description="Helical" evidence="6">
    <location>
        <begin position="367"/>
        <end position="386"/>
    </location>
</feature>
<keyword evidence="2" id="KW-0813">Transport</keyword>
<dbReference type="PROSITE" id="PS51382">
    <property type="entry name" value="SPX"/>
    <property type="match status" value="1"/>
</dbReference>
<keyword evidence="5 6" id="KW-0472">Membrane</keyword>
<dbReference type="GeneID" id="9053226"/>
<dbReference type="GO" id="GO:0005886">
    <property type="term" value="C:plasma membrane"/>
    <property type="evidence" value="ECO:0007669"/>
    <property type="project" value="TreeGrafter"/>
</dbReference>
<dbReference type="OrthoDB" id="6500128at2759"/>
<feature type="transmembrane region" description="Helical" evidence="6">
    <location>
        <begin position="656"/>
        <end position="689"/>
    </location>
</feature>
<evidence type="ECO:0000313" key="9">
    <source>
        <dbReference type="Proteomes" id="UP000007800"/>
    </source>
</evidence>
<dbReference type="Proteomes" id="UP000007800">
    <property type="component" value="Unassembled WGS sequence"/>
</dbReference>
<feature type="transmembrane region" description="Helical" evidence="6">
    <location>
        <begin position="315"/>
        <end position="347"/>
    </location>
</feature>
<dbReference type="EMBL" id="GG672330">
    <property type="protein sequence ID" value="EER17104.1"/>
    <property type="molecule type" value="Genomic_DNA"/>
</dbReference>
<dbReference type="PANTHER" id="PTHR10283:SF92">
    <property type="entry name" value="LOW-AFFINITY PHOSPHATE TRANSPORTER PHO91"/>
    <property type="match status" value="1"/>
</dbReference>
<dbReference type="Pfam" id="PF03600">
    <property type="entry name" value="CitMHS"/>
    <property type="match status" value="1"/>
</dbReference>
<proteinExistence type="predicted"/>
<dbReference type="PANTHER" id="PTHR10283">
    <property type="entry name" value="SOLUTE CARRIER FAMILY 13 MEMBER"/>
    <property type="match status" value="1"/>
</dbReference>
<dbReference type="GO" id="GO:0006797">
    <property type="term" value="P:polyphosphate metabolic process"/>
    <property type="evidence" value="ECO:0007669"/>
    <property type="project" value="TreeGrafter"/>
</dbReference>
<evidence type="ECO:0000256" key="4">
    <source>
        <dbReference type="ARBA" id="ARBA00022989"/>
    </source>
</evidence>
<keyword evidence="4 6" id="KW-1133">Transmembrane helix</keyword>
<feature type="transmembrane region" description="Helical" evidence="6">
    <location>
        <begin position="596"/>
        <end position="611"/>
    </location>
</feature>
<feature type="transmembrane region" description="Helical" evidence="6">
    <location>
        <begin position="618"/>
        <end position="636"/>
    </location>
</feature>
<feature type="transmembrane region" description="Helical" evidence="6">
    <location>
        <begin position="284"/>
        <end position="303"/>
    </location>
</feature>
<dbReference type="InterPro" id="IPR004331">
    <property type="entry name" value="SPX_dom"/>
</dbReference>
<dbReference type="CDD" id="cd14447">
    <property type="entry name" value="SPX"/>
    <property type="match status" value="1"/>
</dbReference>
<evidence type="ECO:0000256" key="6">
    <source>
        <dbReference type="SAM" id="Phobius"/>
    </source>
</evidence>
<dbReference type="InParanoid" id="C5KEG6"/>
<feature type="transmembrane region" description="Helical" evidence="6">
    <location>
        <begin position="567"/>
        <end position="590"/>
    </location>
</feature>
<gene>
    <name evidence="8" type="ORF">Pmar_PMAR009538</name>
</gene>
<reference evidence="8 9" key="1">
    <citation type="submission" date="2008-07" db="EMBL/GenBank/DDBJ databases">
        <authorList>
            <person name="El-Sayed N."/>
            <person name="Caler E."/>
            <person name="Inman J."/>
            <person name="Amedeo P."/>
            <person name="Hass B."/>
            <person name="Wortman J."/>
        </authorList>
    </citation>
    <scope>NUCLEOTIDE SEQUENCE [LARGE SCALE GENOMIC DNA]</scope>
    <source>
        <strain evidence="9">ATCC 50983 / TXsc</strain>
    </source>
</reference>
<keyword evidence="3 6" id="KW-0812">Transmembrane</keyword>
<sequence>MKFTYQLEYNAFGPWHDGYIQYKKLKKLIKQQRHNQASTEEGPTITPEEAWKAFEAALDAEMDRISVYFYNIYARLTTSVKQHLAPMEAHKHVESKHRKECIELFAELNELKNFVQLNSEGARKIVKKFDKFNGTSHCGEYMSTCQPLVSMQHEARTNLSAMISDVEKSYAEYYCSGDVSLALEELSRSLSELLVWDRGTIWHDLIKLERQRTRLGTVATGGRAVKSEDMPLVRQVTQTQAAAPPSELLEAGHAKSIEGVAASTPTKLVPLTSSDLVSCLRAKWASIVTYTVVFLVFILLLAIDIPGMHGAARRCLAVLWITSAFWCLGTLPLHITALAVPMLVVVFRCLPSAGGDRQKAALMAIKSMWSGSQLMVLASFSLAAALSKLRLDKEIACILLKSAGGKSRVRTLRMMMLVAYIVSAAVGNVAASVLCMSIVSPILDELPQNLPSTYSYGRAMLLSIAFACNIGGMTSPVASPQNVVAFATLHTDYGLSFAQWCGIAIPTSFVLLVAVSFVTRPKFHHRRASKVQQPLLHETANPDYLALPPRLVASASGALFGNWQRTVVIVIVIGCIIMWLSSSLTCAVFGDTSLSALLPLVLLFSIPGLLTKADFLSLPWDVCFLLAGGSCLALAVRDSKLLEIASSGASQILHGAPLWVCIVGTVTFVTLCSTAVSHIAAANVLMPFIVALGDEVVPKGIRGGVTLIAMPAALALSAGSALPVSSAPNVNATAIKRQGDDNRPWLQPKDFIIPGAVTSVVAVFVISGLGAVMSEAVA</sequence>
<feature type="domain" description="SPX" evidence="7">
    <location>
        <begin position="1"/>
        <end position="143"/>
    </location>
</feature>
<keyword evidence="9" id="KW-1185">Reference proteome</keyword>
<dbReference type="OMA" id="GYGLMYI"/>
<protein>
    <submittedName>
        <fullName evidence="8">Tonoplast dicarboxylate transporter, putative</fullName>
    </submittedName>
</protein>
<evidence type="ECO:0000256" key="1">
    <source>
        <dbReference type="ARBA" id="ARBA00004141"/>
    </source>
</evidence>
<feature type="transmembrane region" description="Helical" evidence="6">
    <location>
        <begin position="701"/>
        <end position="722"/>
    </location>
</feature>
<accession>C5KEG6</accession>
<organism evidence="9">
    <name type="scientific">Perkinsus marinus (strain ATCC 50983 / TXsc)</name>
    <dbReference type="NCBI Taxonomy" id="423536"/>
    <lineage>
        <taxon>Eukaryota</taxon>
        <taxon>Sar</taxon>
        <taxon>Alveolata</taxon>
        <taxon>Perkinsozoa</taxon>
        <taxon>Perkinsea</taxon>
        <taxon>Perkinsida</taxon>
        <taxon>Perkinsidae</taxon>
        <taxon>Perkinsus</taxon>
    </lineage>
</organism>
<evidence type="ECO:0000256" key="2">
    <source>
        <dbReference type="ARBA" id="ARBA00022448"/>
    </source>
</evidence>
<name>C5KEG6_PERM5</name>
<feature type="transmembrane region" description="Helical" evidence="6">
    <location>
        <begin position="497"/>
        <end position="518"/>
    </location>
</feature>
<dbReference type="Pfam" id="PF03105">
    <property type="entry name" value="SPX"/>
    <property type="match status" value="2"/>
</dbReference>
<feature type="transmembrane region" description="Helical" evidence="6">
    <location>
        <begin position="751"/>
        <end position="772"/>
    </location>
</feature>
<feature type="transmembrane region" description="Helical" evidence="6">
    <location>
        <begin position="417"/>
        <end position="443"/>
    </location>
</feature>
<evidence type="ECO:0000256" key="5">
    <source>
        <dbReference type="ARBA" id="ARBA00023136"/>
    </source>
</evidence>
<dbReference type="RefSeq" id="XP_002785308.1">
    <property type="nucleotide sequence ID" value="XM_002785262.1"/>
</dbReference>
<dbReference type="AlphaFoldDB" id="C5KEG6"/>
<dbReference type="GO" id="GO:0005315">
    <property type="term" value="F:phosphate transmembrane transporter activity"/>
    <property type="evidence" value="ECO:0007669"/>
    <property type="project" value="TreeGrafter"/>
</dbReference>
<comment type="subcellular location">
    <subcellularLocation>
        <location evidence="1">Membrane</location>
        <topology evidence="1">Multi-pass membrane protein</topology>
    </subcellularLocation>
</comment>
<dbReference type="InterPro" id="IPR004680">
    <property type="entry name" value="Cit_transptr-like_dom"/>
</dbReference>
<evidence type="ECO:0000259" key="7">
    <source>
        <dbReference type="PROSITE" id="PS51382"/>
    </source>
</evidence>